<dbReference type="PROSITE" id="PS50937">
    <property type="entry name" value="HTH_MERR_2"/>
    <property type="match status" value="1"/>
</dbReference>
<dbReference type="RefSeq" id="WP_213172865.1">
    <property type="nucleotide sequence ID" value="NZ_CP070496.1"/>
</dbReference>
<proteinExistence type="predicted"/>
<dbReference type="InterPro" id="IPR047057">
    <property type="entry name" value="MerR_fam"/>
</dbReference>
<dbReference type="PROSITE" id="PS00552">
    <property type="entry name" value="HTH_MERR_1"/>
    <property type="match status" value="1"/>
</dbReference>
<dbReference type="GO" id="GO:0003677">
    <property type="term" value="F:DNA binding"/>
    <property type="evidence" value="ECO:0007669"/>
    <property type="project" value="UniProtKB-KW"/>
</dbReference>
<keyword evidence="1" id="KW-0238">DNA-binding</keyword>
<evidence type="ECO:0000256" key="1">
    <source>
        <dbReference type="ARBA" id="ARBA00023125"/>
    </source>
</evidence>
<protein>
    <submittedName>
        <fullName evidence="3">MerR family transcriptional regulator</fullName>
    </submittedName>
</protein>
<evidence type="ECO:0000313" key="3">
    <source>
        <dbReference type="EMBL" id="QSB06858.1"/>
    </source>
</evidence>
<gene>
    <name evidence="3" type="ORF">JQS30_08225</name>
</gene>
<evidence type="ECO:0000313" key="4">
    <source>
        <dbReference type="Proteomes" id="UP000662939"/>
    </source>
</evidence>
<dbReference type="InterPro" id="IPR009061">
    <property type="entry name" value="DNA-bd_dom_put_sf"/>
</dbReference>
<dbReference type="Proteomes" id="UP000662939">
    <property type="component" value="Chromosome"/>
</dbReference>
<dbReference type="PANTHER" id="PTHR30204:SF98">
    <property type="entry name" value="HTH-TYPE TRANSCRIPTIONAL REGULATOR ADHR"/>
    <property type="match status" value="1"/>
</dbReference>
<sequence>MEVDERTPERLRELMASPPHLKPDGQDYYGIGIVAKHLNLSVHTLRWYERIGLLGDIARDERGQRRFRNSDVEWLHFINRMRLTGMPITDMVEYANLLRQGDTTIPQRQNLLEAHRQNLIASVERLQSTLAIVTYKIELCQQQFAAKDRI</sequence>
<dbReference type="Gene3D" id="1.10.1660.10">
    <property type="match status" value="1"/>
</dbReference>
<dbReference type="GO" id="GO:0003700">
    <property type="term" value="F:DNA-binding transcription factor activity"/>
    <property type="evidence" value="ECO:0007669"/>
    <property type="project" value="InterPro"/>
</dbReference>
<reference evidence="3" key="1">
    <citation type="submission" date="2021-02" db="EMBL/GenBank/DDBJ databases">
        <title>Natronoglycomyces albus gen. nov., sp. nov, a haloalkaliphilic actinobacterium from a soda solonchak soil.</title>
        <authorList>
            <person name="Sorokin D.Y."/>
            <person name="Khijniak T.V."/>
            <person name="Zakharycheva A.P."/>
            <person name="Boueva O.V."/>
            <person name="Ariskina E.V."/>
            <person name="Hahnke R.L."/>
            <person name="Bunk B."/>
            <person name="Sproer C."/>
            <person name="Schumann P."/>
            <person name="Evtushenko L.I."/>
            <person name="Kublanov I.V."/>
        </authorList>
    </citation>
    <scope>NUCLEOTIDE SEQUENCE</scope>
    <source>
        <strain evidence="3">DSM 106290</strain>
    </source>
</reference>
<evidence type="ECO:0000259" key="2">
    <source>
        <dbReference type="PROSITE" id="PS50937"/>
    </source>
</evidence>
<dbReference type="CDD" id="cd01109">
    <property type="entry name" value="HTH_YyaN"/>
    <property type="match status" value="1"/>
</dbReference>
<dbReference type="SUPFAM" id="SSF46955">
    <property type="entry name" value="Putative DNA-binding domain"/>
    <property type="match status" value="1"/>
</dbReference>
<feature type="domain" description="HTH merR-type" evidence="2">
    <location>
        <begin position="28"/>
        <end position="97"/>
    </location>
</feature>
<dbReference type="SMART" id="SM00422">
    <property type="entry name" value="HTH_MERR"/>
    <property type="match status" value="1"/>
</dbReference>
<accession>A0A895XZ30</accession>
<dbReference type="Pfam" id="PF13411">
    <property type="entry name" value="MerR_1"/>
    <property type="match status" value="1"/>
</dbReference>
<dbReference type="PANTHER" id="PTHR30204">
    <property type="entry name" value="REDOX-CYCLING DRUG-SENSING TRANSCRIPTIONAL ACTIVATOR SOXR"/>
    <property type="match status" value="1"/>
</dbReference>
<dbReference type="EMBL" id="CP070496">
    <property type="protein sequence ID" value="QSB06858.1"/>
    <property type="molecule type" value="Genomic_DNA"/>
</dbReference>
<dbReference type="AlphaFoldDB" id="A0A895XZ30"/>
<dbReference type="PRINTS" id="PR00040">
    <property type="entry name" value="HTHMERR"/>
</dbReference>
<organism evidence="3 4">
    <name type="scientific">Natronoglycomyces albus</name>
    <dbReference type="NCBI Taxonomy" id="2811108"/>
    <lineage>
        <taxon>Bacteria</taxon>
        <taxon>Bacillati</taxon>
        <taxon>Actinomycetota</taxon>
        <taxon>Actinomycetes</taxon>
        <taxon>Glycomycetales</taxon>
        <taxon>Glycomycetaceae</taxon>
        <taxon>Natronoglycomyces</taxon>
    </lineage>
</organism>
<keyword evidence="4" id="KW-1185">Reference proteome</keyword>
<dbReference type="KEGG" id="nav:JQS30_08225"/>
<dbReference type="InterPro" id="IPR000551">
    <property type="entry name" value="MerR-type_HTH_dom"/>
</dbReference>
<name>A0A895XZ30_9ACTN</name>